<organism evidence="2 3">
    <name type="scientific">Naegleria fowleri</name>
    <name type="common">Brain eating amoeba</name>
    <dbReference type="NCBI Taxonomy" id="5763"/>
    <lineage>
        <taxon>Eukaryota</taxon>
        <taxon>Discoba</taxon>
        <taxon>Heterolobosea</taxon>
        <taxon>Tetramitia</taxon>
        <taxon>Eutetramitia</taxon>
        <taxon>Vahlkampfiidae</taxon>
        <taxon>Naegleria</taxon>
    </lineage>
</organism>
<dbReference type="VEuPathDB" id="AmoebaDB:FDP41_011323"/>
<gene>
    <name evidence="2" type="ORF">FDP41_011323</name>
</gene>
<dbReference type="Proteomes" id="UP000444721">
    <property type="component" value="Unassembled WGS sequence"/>
</dbReference>
<dbReference type="OrthoDB" id="10257550at2759"/>
<dbReference type="GeneID" id="68118538"/>
<reference evidence="2 3" key="1">
    <citation type="journal article" date="2019" name="Sci. Rep.">
        <title>Nanopore sequencing improves the draft genome of the human pathogenic amoeba Naegleria fowleri.</title>
        <authorList>
            <person name="Liechti N."/>
            <person name="Schurch N."/>
            <person name="Bruggmann R."/>
            <person name="Wittwer M."/>
        </authorList>
    </citation>
    <scope>NUCLEOTIDE SEQUENCE [LARGE SCALE GENOMIC DNA]</scope>
    <source>
        <strain evidence="2 3">ATCC 30894</strain>
    </source>
</reference>
<accession>A0A6A5BWC9</accession>
<dbReference type="RefSeq" id="XP_044567106.1">
    <property type="nucleotide sequence ID" value="XM_044701719.1"/>
</dbReference>
<dbReference type="EMBL" id="VFQX01000009">
    <property type="protein sequence ID" value="KAF0982393.1"/>
    <property type="molecule type" value="Genomic_DNA"/>
</dbReference>
<comment type="caution">
    <text evidence="2">The sequence shown here is derived from an EMBL/GenBank/DDBJ whole genome shotgun (WGS) entry which is preliminary data.</text>
</comment>
<name>A0A6A5BWC9_NAEFO</name>
<protein>
    <recommendedName>
        <fullName evidence="1">Letm1 RBD domain-containing protein</fullName>
    </recommendedName>
</protein>
<evidence type="ECO:0000313" key="3">
    <source>
        <dbReference type="Proteomes" id="UP000444721"/>
    </source>
</evidence>
<keyword evidence="3" id="KW-1185">Reference proteome</keyword>
<evidence type="ECO:0000313" key="2">
    <source>
        <dbReference type="EMBL" id="KAF0982393.1"/>
    </source>
</evidence>
<dbReference type="VEuPathDB" id="AmoebaDB:NF0035250"/>
<dbReference type="OMA" id="LWCEFSS"/>
<feature type="domain" description="Letm1 RBD" evidence="1">
    <location>
        <begin position="117"/>
        <end position="292"/>
    </location>
</feature>
<evidence type="ECO:0000259" key="1">
    <source>
        <dbReference type="Pfam" id="PF07766"/>
    </source>
</evidence>
<dbReference type="VEuPathDB" id="AmoebaDB:NfTy_019920"/>
<sequence length="458" mass="53351">MFQSSQTCRLYLHKRSNSLAPSAWLLLARNNSCITNNYRRSFFHSSLLQLNQNSQQQPSDPNYDSKKQFYEQSRSVLSVFLEYKQFLIGSTFHFFGDFIKYREMRKEISYRPFRVASRKELLFMNGFRFDCVKLLIPTGLILLLYPKLLLAYLPLCYYYPSIRPSYYQSEKLKKAIRDNSHQMRKEQRDVIIQEVLRQVSLLSFGSNNAKALQNGDETDKILNDQISLLLSVIQKINALKSHPLPLKILPNLDSLLKELKQLDQSELFTQHLTIDKLSDNIIDSLCRYSFVARLIFNGISGVFKLTNSGSIIGSRSGGLESGMHSLKYMMNHLFMGASATSIDFIRRMLPQRYKRKLLKYYVHLIREDDMFIHQVLDTMSIKELIEASYVRGFVHEWKYKFSGEDGKSSSLDQPSSTHDLKVNHRAVLVSYLKLWCEFSSNVQNDNLLLFVTVLLFIH</sequence>
<dbReference type="Pfam" id="PF07766">
    <property type="entry name" value="LETM1_RBD"/>
    <property type="match status" value="1"/>
</dbReference>
<proteinExistence type="predicted"/>
<dbReference type="InterPro" id="IPR033122">
    <property type="entry name" value="LETM1-like_RBD"/>
</dbReference>
<dbReference type="AlphaFoldDB" id="A0A6A5BWC9"/>